<evidence type="ECO:0000259" key="3">
    <source>
        <dbReference type="PROSITE" id="PS51898"/>
    </source>
</evidence>
<evidence type="ECO:0000256" key="2">
    <source>
        <dbReference type="ARBA" id="ARBA00023172"/>
    </source>
</evidence>
<gene>
    <name evidence="4" type="ORF">DI392_16230</name>
</gene>
<proteinExistence type="predicted"/>
<dbReference type="SUPFAM" id="SSF47823">
    <property type="entry name" value="lambda integrase-like, N-terminal domain"/>
    <property type="match status" value="1"/>
</dbReference>
<keyword evidence="2" id="KW-0233">DNA recombination</keyword>
<dbReference type="InterPro" id="IPR011010">
    <property type="entry name" value="DNA_brk_join_enz"/>
</dbReference>
<dbReference type="GO" id="GO:0003677">
    <property type="term" value="F:DNA binding"/>
    <property type="evidence" value="ECO:0007669"/>
    <property type="project" value="UniProtKB-KW"/>
</dbReference>
<sequence>MKKKIPCLKDPKLQKASIRKFSKAILADDIIQLTHNSYAKSSVLAMTSDWNLFVSFCKTRHVTPLPASLTAIRLFLETEAKKRKFASLRRYSITIGVVHQLHSLTDPTAHRQIRLTLQHLRLNKHGDARQANAFTHRHLVQLDRIMSKEPTVKSCRDLAVYYIMFECAMKRSELRDLQFSSISKDSDSVTISIKDTHYQLSSQATLAVDKWLAYLPERLGFVFRRIDRHSNIGSEPLNDSSIYRISRQASDLLGLSQNLRFTGQSARVGAAKELEKQGYDLRSIQKFGRWLSPAMPAQYLGKESTAELEKAKFKIIKPWE</sequence>
<reference evidence="4 5" key="1">
    <citation type="submission" date="2018-05" db="EMBL/GenBank/DDBJ databases">
        <title>Vibrio limimaris sp. nov., isolated from marine sediment.</title>
        <authorList>
            <person name="Li C.-M."/>
        </authorList>
    </citation>
    <scope>NUCLEOTIDE SEQUENCE [LARGE SCALE GENOMIC DNA]</scope>
    <source>
        <strain evidence="4 5">E4404</strain>
    </source>
</reference>
<dbReference type="Gene3D" id="1.10.443.10">
    <property type="entry name" value="Intergrase catalytic core"/>
    <property type="match status" value="1"/>
</dbReference>
<dbReference type="RefSeq" id="WP_109320748.1">
    <property type="nucleotide sequence ID" value="NZ_QFWT01000010.1"/>
</dbReference>
<organism evidence="4 5">
    <name type="scientific">Vibrio albus</name>
    <dbReference type="NCBI Taxonomy" id="2200953"/>
    <lineage>
        <taxon>Bacteria</taxon>
        <taxon>Pseudomonadati</taxon>
        <taxon>Pseudomonadota</taxon>
        <taxon>Gammaproteobacteria</taxon>
        <taxon>Vibrionales</taxon>
        <taxon>Vibrionaceae</taxon>
        <taxon>Vibrio</taxon>
    </lineage>
</organism>
<dbReference type="Proteomes" id="UP000245362">
    <property type="component" value="Unassembled WGS sequence"/>
</dbReference>
<feature type="domain" description="Tyr recombinase" evidence="3">
    <location>
        <begin position="129"/>
        <end position="313"/>
    </location>
</feature>
<dbReference type="AlphaFoldDB" id="A0A2U3B5Z3"/>
<dbReference type="InterPro" id="IPR013762">
    <property type="entry name" value="Integrase-like_cat_sf"/>
</dbReference>
<evidence type="ECO:0000313" key="4">
    <source>
        <dbReference type="EMBL" id="PWI32223.1"/>
    </source>
</evidence>
<evidence type="ECO:0000313" key="5">
    <source>
        <dbReference type="Proteomes" id="UP000245362"/>
    </source>
</evidence>
<dbReference type="SUPFAM" id="SSF56349">
    <property type="entry name" value="DNA breaking-rejoining enzymes"/>
    <property type="match status" value="1"/>
</dbReference>
<dbReference type="Pfam" id="PF00589">
    <property type="entry name" value="Phage_integrase"/>
    <property type="match status" value="1"/>
</dbReference>
<keyword evidence="1" id="KW-0238">DNA-binding</keyword>
<dbReference type="Gene3D" id="1.10.150.130">
    <property type="match status" value="1"/>
</dbReference>
<dbReference type="InterPro" id="IPR002104">
    <property type="entry name" value="Integrase_catalytic"/>
</dbReference>
<keyword evidence="5" id="KW-1185">Reference proteome</keyword>
<evidence type="ECO:0000256" key="1">
    <source>
        <dbReference type="ARBA" id="ARBA00023125"/>
    </source>
</evidence>
<dbReference type="OrthoDB" id="5914130at2"/>
<dbReference type="GO" id="GO:0015074">
    <property type="term" value="P:DNA integration"/>
    <property type="evidence" value="ECO:0007669"/>
    <property type="project" value="InterPro"/>
</dbReference>
<accession>A0A2U3B5Z3</accession>
<dbReference type="InterPro" id="IPR010998">
    <property type="entry name" value="Integrase_recombinase_N"/>
</dbReference>
<protein>
    <recommendedName>
        <fullName evidence="3">Tyr recombinase domain-containing protein</fullName>
    </recommendedName>
</protein>
<dbReference type="EMBL" id="QFWT01000010">
    <property type="protein sequence ID" value="PWI32223.1"/>
    <property type="molecule type" value="Genomic_DNA"/>
</dbReference>
<dbReference type="PROSITE" id="PS51898">
    <property type="entry name" value="TYR_RECOMBINASE"/>
    <property type="match status" value="1"/>
</dbReference>
<comment type="caution">
    <text evidence="4">The sequence shown here is derived from an EMBL/GenBank/DDBJ whole genome shotgun (WGS) entry which is preliminary data.</text>
</comment>
<name>A0A2U3B5Z3_9VIBR</name>
<dbReference type="GO" id="GO:0006310">
    <property type="term" value="P:DNA recombination"/>
    <property type="evidence" value="ECO:0007669"/>
    <property type="project" value="UniProtKB-KW"/>
</dbReference>